<dbReference type="EMBL" id="JN413239">
    <property type="protein sequence ID" value="AET43981.1"/>
    <property type="molecule type" value="mRNA"/>
</dbReference>
<reference evidence="1" key="1">
    <citation type="submission" date="2011-08" db="EMBL/GenBank/DDBJ databases">
        <authorList>
            <person name="Kim B.-M."/>
            <person name="Rhee J.-S."/>
            <person name="Lee J.-S."/>
        </authorList>
    </citation>
    <scope>NUCLEOTIDE SEQUENCE</scope>
</reference>
<accession>H8ZQG8</accession>
<organism evidence="1">
    <name type="scientific">Reishia clavigera</name>
    <name type="common">Sea snail</name>
    <name type="synonym">Purpura clavigera</name>
    <dbReference type="NCBI Taxonomy" id="272940"/>
    <lineage>
        <taxon>Eukaryota</taxon>
        <taxon>Metazoa</taxon>
        <taxon>Spiralia</taxon>
        <taxon>Lophotrochozoa</taxon>
        <taxon>Mollusca</taxon>
        <taxon>Gastropoda</taxon>
        <taxon>Caenogastropoda</taxon>
        <taxon>Neogastropoda</taxon>
        <taxon>Muricoidea</taxon>
        <taxon>Muricidae</taxon>
        <taxon>Reishia</taxon>
    </lineage>
</organism>
<reference evidence="1" key="2">
    <citation type="journal article" date="2012" name="Fish Shellfish Immunol.">
        <title>Immune gene mining by pyrosequencing in the rockshell, Thais clavigera.</title>
        <authorList>
            <person name="Rhee J.S."/>
            <person name="Kim B.M."/>
            <person name="Jeong C.B."/>
            <person name="Horiguchi T."/>
            <person name="Lee Y.M."/>
            <person name="Kim I.C."/>
            <person name="Lee J.S."/>
        </authorList>
    </citation>
    <scope>NUCLEOTIDE SEQUENCE</scope>
</reference>
<sequence length="92" mass="10276">LCQGADRHREELCGCFGNDCHPFHQTAAVTVTITGYRADLCSNRADARGAQRLQNRAELGSDERETQTVGRVHPLQKQAAHLRRLLLQLAPR</sequence>
<proteinExistence type="evidence at transcript level"/>
<feature type="non-terminal residue" evidence="1">
    <location>
        <position position="92"/>
    </location>
</feature>
<dbReference type="AlphaFoldDB" id="H8ZQG8"/>
<protein>
    <submittedName>
        <fullName evidence="1">Vav oncogene</fullName>
    </submittedName>
</protein>
<evidence type="ECO:0000313" key="1">
    <source>
        <dbReference type="EMBL" id="AET43981.1"/>
    </source>
</evidence>
<feature type="non-terminal residue" evidence="1">
    <location>
        <position position="1"/>
    </location>
</feature>
<name>H8ZQG8_REICL</name>